<comment type="caution">
    <text evidence="2">The sequence shown here is derived from an EMBL/GenBank/DDBJ whole genome shotgun (WGS) entry which is preliminary data.</text>
</comment>
<protein>
    <recommendedName>
        <fullName evidence="4">BZIP transcription factor</fullName>
    </recommendedName>
</protein>
<evidence type="ECO:0000313" key="3">
    <source>
        <dbReference type="Proteomes" id="UP001194746"/>
    </source>
</evidence>
<accession>A0AAD4CGP5</accession>
<feature type="region of interest" description="Disordered" evidence="1">
    <location>
        <begin position="1"/>
        <end position="46"/>
    </location>
</feature>
<keyword evidence="3" id="KW-1185">Reference proteome</keyword>
<dbReference type="Proteomes" id="UP001194746">
    <property type="component" value="Unassembled WGS sequence"/>
</dbReference>
<gene>
    <name evidence="2" type="ORF">FE257_011989</name>
</gene>
<feature type="region of interest" description="Disordered" evidence="1">
    <location>
        <begin position="100"/>
        <end position="125"/>
    </location>
</feature>
<reference evidence="2" key="2">
    <citation type="submission" date="2020-02" db="EMBL/GenBank/DDBJ databases">
        <authorList>
            <person name="Gilchrist C.L.M."/>
            <person name="Chooi Y.-H."/>
        </authorList>
    </citation>
    <scope>NUCLEOTIDE SEQUENCE</scope>
    <source>
        <strain evidence="2">MST-FP2251</strain>
    </source>
</reference>
<name>A0AAD4CGP5_ASPNN</name>
<dbReference type="Gene3D" id="1.20.5.170">
    <property type="match status" value="1"/>
</dbReference>
<proteinExistence type="predicted"/>
<dbReference type="InterPro" id="IPR021833">
    <property type="entry name" value="DUF3425"/>
</dbReference>
<organism evidence="2 3">
    <name type="scientific">Aspergillus nanangensis</name>
    <dbReference type="NCBI Taxonomy" id="2582783"/>
    <lineage>
        <taxon>Eukaryota</taxon>
        <taxon>Fungi</taxon>
        <taxon>Dikarya</taxon>
        <taxon>Ascomycota</taxon>
        <taxon>Pezizomycotina</taxon>
        <taxon>Eurotiomycetes</taxon>
        <taxon>Eurotiomycetidae</taxon>
        <taxon>Eurotiales</taxon>
        <taxon>Aspergillaceae</taxon>
        <taxon>Aspergillus</taxon>
        <taxon>Aspergillus subgen. Circumdati</taxon>
    </lineage>
</organism>
<dbReference type="PANTHER" id="PTHR37012">
    <property type="entry name" value="B-ZIP TRANSCRIPTION FACTOR (EUROFUNG)-RELATED"/>
    <property type="match status" value="1"/>
</dbReference>
<reference evidence="2" key="1">
    <citation type="journal article" date="2019" name="Beilstein J. Org. Chem.">
        <title>Nanangenines: drimane sesquiterpenoids as the dominant metabolite cohort of a novel Australian fungus, Aspergillus nanangensis.</title>
        <authorList>
            <person name="Lacey H.J."/>
            <person name="Gilchrist C.L.M."/>
            <person name="Crombie A."/>
            <person name="Kalaitzis J.A."/>
            <person name="Vuong D."/>
            <person name="Rutledge P.J."/>
            <person name="Turner P."/>
            <person name="Pitt J.I."/>
            <person name="Lacey E."/>
            <person name="Chooi Y.H."/>
            <person name="Piggott A.M."/>
        </authorList>
    </citation>
    <scope>NUCLEOTIDE SEQUENCE</scope>
    <source>
        <strain evidence="2">MST-FP2251</strain>
    </source>
</reference>
<sequence>MDNPNPNNNLNRRTTSARRKPRNVSSLSTQQIQHKRDLDRKAQRALRQRVKCRLQDLEEDLARAKSSSSDRERKMMDEIQALRDENRKLRSCLESIGQFALDGAAMDRPSGSPDSGPVEEEEHEPIDESLELANQEDVVAMAASGAEPRAFANCGPEPEHRDQYLDGSGEDYHQHHQHHHLTVLSPSSSISSSAIASVLPRHSSSVCPLDTILLDFMSSRRAMLAKGYTMDAVLGPSQPSLQAILHSENPTALHATSRVLTEILSTFPHVALPEKAAFMFVMFRTMRWQLCPTDSNYEAMPRWLRPTAIQITIPHSAWIDNIPWPQVRDILIQNPEKYPHSVFSELYSQHVTINWPYGSMDTVFNQDDHVILNPIFEKHVRRLSNWTVSSQFKDYLPEMMDAIGSSN</sequence>
<evidence type="ECO:0008006" key="4">
    <source>
        <dbReference type="Google" id="ProtNLM"/>
    </source>
</evidence>
<feature type="compositionally biased region" description="Polar residues" evidence="1">
    <location>
        <begin position="23"/>
        <end position="32"/>
    </location>
</feature>
<evidence type="ECO:0000313" key="2">
    <source>
        <dbReference type="EMBL" id="KAF9886164.1"/>
    </source>
</evidence>
<dbReference type="CDD" id="cd14688">
    <property type="entry name" value="bZIP_YAP"/>
    <property type="match status" value="1"/>
</dbReference>
<dbReference type="Pfam" id="PF11905">
    <property type="entry name" value="DUF3425"/>
    <property type="match status" value="1"/>
</dbReference>
<dbReference type="AlphaFoldDB" id="A0AAD4CGP5"/>
<dbReference type="EMBL" id="VCAU01000082">
    <property type="protein sequence ID" value="KAF9886164.1"/>
    <property type="molecule type" value="Genomic_DNA"/>
</dbReference>
<feature type="compositionally biased region" description="Low complexity" evidence="1">
    <location>
        <begin position="1"/>
        <end position="11"/>
    </location>
</feature>
<evidence type="ECO:0000256" key="1">
    <source>
        <dbReference type="SAM" id="MobiDB-lite"/>
    </source>
</evidence>